<reference evidence="2" key="1">
    <citation type="submission" date="2018-04" db="EMBL/GenBank/DDBJ databases">
        <title>Transcriptome assembly of Sipha flava.</title>
        <authorList>
            <person name="Scully E.D."/>
            <person name="Geib S.M."/>
            <person name="Palmer N.A."/>
            <person name="Koch K."/>
            <person name="Bradshaw J."/>
            <person name="Heng-Moss T."/>
            <person name="Sarath G."/>
        </authorList>
    </citation>
    <scope>NUCLEOTIDE SEQUENCE</scope>
</reference>
<protein>
    <submittedName>
        <fullName evidence="2">Uncharacterized protein</fullName>
    </submittedName>
</protein>
<proteinExistence type="predicted"/>
<name>A0A2S2QIV8_9HEMI</name>
<feature type="compositionally biased region" description="Polar residues" evidence="1">
    <location>
        <begin position="170"/>
        <end position="181"/>
    </location>
</feature>
<dbReference type="EMBL" id="GGMS01008471">
    <property type="protein sequence ID" value="MBY77674.1"/>
    <property type="molecule type" value="Transcribed_RNA"/>
</dbReference>
<sequence>MSNVCPSIPNSTILDALKSLDIIPTSQISHLKAGINIEGYEHIMSFRRHMFINHEDNHKLPSFIVINLNDNQFRIFFTNDQITCFLYKSVGHTTTNCKKNLVNISDSEMDINLNTNNSNKTTSEDLFDSIDDLQPNPIPKLDRNSEKITTVWSEETELHTPDDVDESKEPNSNTQTSPNLTLDLNADTLSADVHIITAPNTSSKINLHEEQRFHSPIINDV</sequence>
<dbReference type="AlphaFoldDB" id="A0A2S2QIV8"/>
<evidence type="ECO:0000256" key="1">
    <source>
        <dbReference type="SAM" id="MobiDB-lite"/>
    </source>
</evidence>
<gene>
    <name evidence="2" type="ORF">g.89021</name>
</gene>
<evidence type="ECO:0000313" key="2">
    <source>
        <dbReference type="EMBL" id="MBY77674.1"/>
    </source>
</evidence>
<organism evidence="2">
    <name type="scientific">Sipha flava</name>
    <name type="common">yellow sugarcane aphid</name>
    <dbReference type="NCBI Taxonomy" id="143950"/>
    <lineage>
        <taxon>Eukaryota</taxon>
        <taxon>Metazoa</taxon>
        <taxon>Ecdysozoa</taxon>
        <taxon>Arthropoda</taxon>
        <taxon>Hexapoda</taxon>
        <taxon>Insecta</taxon>
        <taxon>Pterygota</taxon>
        <taxon>Neoptera</taxon>
        <taxon>Paraneoptera</taxon>
        <taxon>Hemiptera</taxon>
        <taxon>Sternorrhyncha</taxon>
        <taxon>Aphidomorpha</taxon>
        <taxon>Aphidoidea</taxon>
        <taxon>Aphididae</taxon>
        <taxon>Sipha</taxon>
    </lineage>
</organism>
<accession>A0A2S2QIV8</accession>
<feature type="region of interest" description="Disordered" evidence="1">
    <location>
        <begin position="154"/>
        <end position="181"/>
    </location>
</feature>